<accession>A0A1R3K0F7</accession>
<dbReference type="Gramene" id="OMP00557">
    <property type="protein sequence ID" value="OMP00557"/>
    <property type="gene ID" value="CCACVL1_03334"/>
</dbReference>
<feature type="compositionally biased region" description="Basic residues" evidence="1">
    <location>
        <begin position="22"/>
        <end position="31"/>
    </location>
</feature>
<comment type="caution">
    <text evidence="2">The sequence shown here is derived from an EMBL/GenBank/DDBJ whole genome shotgun (WGS) entry which is preliminary data.</text>
</comment>
<dbReference type="Gramene" id="OMP02418">
    <property type="protein sequence ID" value="OMP02418"/>
    <property type="gene ID" value="CCACVL1_02806"/>
</dbReference>
<dbReference type="EMBL" id="AWWV01006236">
    <property type="protein sequence ID" value="OMP02418.1"/>
    <property type="molecule type" value="Genomic_DNA"/>
</dbReference>
<gene>
    <name evidence="3" type="ORF">CCACVL1_02806</name>
    <name evidence="2" type="ORF">CCACVL1_03334</name>
</gene>
<organism evidence="2 4">
    <name type="scientific">Corchorus capsularis</name>
    <name type="common">Jute</name>
    <dbReference type="NCBI Taxonomy" id="210143"/>
    <lineage>
        <taxon>Eukaryota</taxon>
        <taxon>Viridiplantae</taxon>
        <taxon>Streptophyta</taxon>
        <taxon>Embryophyta</taxon>
        <taxon>Tracheophyta</taxon>
        <taxon>Spermatophyta</taxon>
        <taxon>Magnoliopsida</taxon>
        <taxon>eudicotyledons</taxon>
        <taxon>Gunneridae</taxon>
        <taxon>Pentapetalae</taxon>
        <taxon>rosids</taxon>
        <taxon>malvids</taxon>
        <taxon>Malvales</taxon>
        <taxon>Malvaceae</taxon>
        <taxon>Grewioideae</taxon>
        <taxon>Apeibeae</taxon>
        <taxon>Corchorus</taxon>
    </lineage>
</organism>
<protein>
    <submittedName>
        <fullName evidence="2">Uncharacterized protein</fullName>
    </submittedName>
</protein>
<dbReference type="Proteomes" id="UP000188268">
    <property type="component" value="Unassembled WGS sequence"/>
</dbReference>
<proteinExistence type="predicted"/>
<evidence type="ECO:0000313" key="2">
    <source>
        <dbReference type="EMBL" id="OMP00557.1"/>
    </source>
</evidence>
<dbReference type="AlphaFoldDB" id="A0A1R3K0F7"/>
<evidence type="ECO:0000313" key="3">
    <source>
        <dbReference type="EMBL" id="OMP02418.1"/>
    </source>
</evidence>
<dbReference type="EMBL" id="AWWV01006638">
    <property type="protein sequence ID" value="OMP00557.1"/>
    <property type="molecule type" value="Genomic_DNA"/>
</dbReference>
<sequence>MESKALWFAKSKTIQNSSNGPRKARNNKCSE</sequence>
<feature type="region of interest" description="Disordered" evidence="1">
    <location>
        <begin position="1"/>
        <end position="31"/>
    </location>
</feature>
<evidence type="ECO:0000256" key="1">
    <source>
        <dbReference type="SAM" id="MobiDB-lite"/>
    </source>
</evidence>
<evidence type="ECO:0000313" key="4">
    <source>
        <dbReference type="Proteomes" id="UP000188268"/>
    </source>
</evidence>
<name>A0A1R3K0F7_COCAP</name>
<keyword evidence="4" id="KW-1185">Reference proteome</keyword>
<reference evidence="2 4" key="1">
    <citation type="submission" date="2013-09" db="EMBL/GenBank/DDBJ databases">
        <title>Corchorus capsularis genome sequencing.</title>
        <authorList>
            <person name="Alam M."/>
            <person name="Haque M.S."/>
            <person name="Islam M.S."/>
            <person name="Emdad E.M."/>
            <person name="Islam M.M."/>
            <person name="Ahmed B."/>
            <person name="Halim A."/>
            <person name="Hossen Q.M.M."/>
            <person name="Hossain M.Z."/>
            <person name="Ahmed R."/>
            <person name="Khan M.M."/>
            <person name="Islam R."/>
            <person name="Rashid M.M."/>
            <person name="Khan S.A."/>
            <person name="Rahman M.S."/>
            <person name="Alam M."/>
        </authorList>
    </citation>
    <scope>NUCLEOTIDE SEQUENCE [LARGE SCALE GENOMIC DNA]</scope>
    <source>
        <strain evidence="4">cv. CVL-1</strain>
        <tissue evidence="2">Whole seedling</tissue>
    </source>
</reference>